<feature type="domain" description="DUF218" evidence="1">
    <location>
        <begin position="31"/>
        <end position="177"/>
    </location>
</feature>
<dbReference type="PANTHER" id="PTHR30336">
    <property type="entry name" value="INNER MEMBRANE PROTEIN, PROBABLE PERMEASE"/>
    <property type="match status" value="1"/>
</dbReference>
<evidence type="ECO:0000313" key="3">
    <source>
        <dbReference type="Proteomes" id="UP000051679"/>
    </source>
</evidence>
<sequence length="199" mass="22327">MLYSQVDLTKLTDNQITHLLYDFRDDGQDGDIILVVGSRKTLVYRMPLAVNLYHAGRAPRMLLSGGVQWPDWSDTEAHLMRQYALDCGVPDAAITVENESDNTIENAEFSARILTKTGMPQRILVVTNSFHMFRLVALLRTYLPASVALTYCAADDTNTREGNWFKTDVGRMRVAHEMTSVQAGIAAGVIRDFEVELKD</sequence>
<comment type="caution">
    <text evidence="2">The sequence shown here is derived from an EMBL/GenBank/DDBJ whole genome shotgun (WGS) entry which is preliminary data.</text>
</comment>
<dbReference type="InterPro" id="IPR003848">
    <property type="entry name" value="DUF218"/>
</dbReference>
<dbReference type="OrthoDB" id="9782395at2"/>
<dbReference type="InterPro" id="IPR014729">
    <property type="entry name" value="Rossmann-like_a/b/a_fold"/>
</dbReference>
<protein>
    <recommendedName>
        <fullName evidence="1">DUF218 domain-containing protein</fullName>
    </recommendedName>
</protein>
<dbReference type="GO" id="GO:0005886">
    <property type="term" value="C:plasma membrane"/>
    <property type="evidence" value="ECO:0007669"/>
    <property type="project" value="TreeGrafter"/>
</dbReference>
<dbReference type="STRING" id="1291052.FC18_GL000248"/>
<dbReference type="EMBL" id="AYYO01000055">
    <property type="protein sequence ID" value="KRM54444.1"/>
    <property type="molecule type" value="Genomic_DNA"/>
</dbReference>
<dbReference type="CDD" id="cd06259">
    <property type="entry name" value="YdcF-like"/>
    <property type="match status" value="1"/>
</dbReference>
<proteinExistence type="predicted"/>
<dbReference type="Gene3D" id="3.40.50.620">
    <property type="entry name" value="HUPs"/>
    <property type="match status" value="1"/>
</dbReference>
<dbReference type="InterPro" id="IPR051599">
    <property type="entry name" value="Cell_Envelope_Assoc"/>
</dbReference>
<dbReference type="AlphaFoldDB" id="A0A0R1ZUL2"/>
<reference evidence="2 3" key="1">
    <citation type="journal article" date="2015" name="Genome Announc.">
        <title>Expanding the biotechnology potential of lactobacilli through comparative genomics of 213 strains and associated genera.</title>
        <authorList>
            <person name="Sun Z."/>
            <person name="Harris H.M."/>
            <person name="McCann A."/>
            <person name="Guo C."/>
            <person name="Argimon S."/>
            <person name="Zhang W."/>
            <person name="Yang X."/>
            <person name="Jeffery I.B."/>
            <person name="Cooney J.C."/>
            <person name="Kagawa T.F."/>
            <person name="Liu W."/>
            <person name="Song Y."/>
            <person name="Salvetti E."/>
            <person name="Wrobel A."/>
            <person name="Rasinkangas P."/>
            <person name="Parkhill J."/>
            <person name="Rea M.C."/>
            <person name="O'Sullivan O."/>
            <person name="Ritari J."/>
            <person name="Douillard F.P."/>
            <person name="Paul Ross R."/>
            <person name="Yang R."/>
            <person name="Briner A.E."/>
            <person name="Felis G.E."/>
            <person name="de Vos W.M."/>
            <person name="Barrangou R."/>
            <person name="Klaenhammer T.R."/>
            <person name="Caufield P.W."/>
            <person name="Cui Y."/>
            <person name="Zhang H."/>
            <person name="O'Toole P.W."/>
        </authorList>
    </citation>
    <scope>NUCLEOTIDE SEQUENCE [LARGE SCALE GENOMIC DNA]</scope>
    <source>
        <strain evidence="2 3">DSM 20505</strain>
    </source>
</reference>
<dbReference type="PATRIC" id="fig|1291052.5.peg.257"/>
<dbReference type="PANTHER" id="PTHR30336:SF20">
    <property type="entry name" value="DUF218 DOMAIN-CONTAINING PROTEIN"/>
    <property type="match status" value="1"/>
</dbReference>
<keyword evidence="3" id="KW-1185">Reference proteome</keyword>
<evidence type="ECO:0000313" key="2">
    <source>
        <dbReference type="EMBL" id="KRM54444.1"/>
    </source>
</evidence>
<accession>A0A0R1ZUL2</accession>
<evidence type="ECO:0000259" key="1">
    <source>
        <dbReference type="Pfam" id="PF02698"/>
    </source>
</evidence>
<organism evidence="2 3">
    <name type="scientific">Lacticaseibacillus sharpeae JCM 1186 = DSM 20505</name>
    <dbReference type="NCBI Taxonomy" id="1291052"/>
    <lineage>
        <taxon>Bacteria</taxon>
        <taxon>Bacillati</taxon>
        <taxon>Bacillota</taxon>
        <taxon>Bacilli</taxon>
        <taxon>Lactobacillales</taxon>
        <taxon>Lactobacillaceae</taxon>
        <taxon>Lacticaseibacillus</taxon>
    </lineage>
</organism>
<gene>
    <name evidence="2" type="ORF">FC18_GL000248</name>
</gene>
<dbReference type="Pfam" id="PF02698">
    <property type="entry name" value="DUF218"/>
    <property type="match status" value="1"/>
</dbReference>
<dbReference type="Proteomes" id="UP000051679">
    <property type="component" value="Unassembled WGS sequence"/>
</dbReference>
<name>A0A0R1ZUL2_9LACO</name>
<dbReference type="RefSeq" id="WP_054677082.1">
    <property type="nucleotide sequence ID" value="NZ_AYYO01000055.1"/>
</dbReference>